<evidence type="ECO:0000313" key="3">
    <source>
        <dbReference type="Proteomes" id="UP000765509"/>
    </source>
</evidence>
<sequence>MSNPRNEAFNSGNASQLASQESWDSVDTPNINLLGNSLKLLRQECCNDIDSTNKNCNGIAISIKNTSDVVSTYENEQGEICKSAEAPFQNKYGKRCNQTTILNDPGK</sequence>
<gene>
    <name evidence="2" type="ORF">O181_101564</name>
</gene>
<keyword evidence="3" id="KW-1185">Reference proteome</keyword>
<name>A0A9Q3JHF5_9BASI</name>
<accession>A0A9Q3JHF5</accession>
<feature type="region of interest" description="Disordered" evidence="1">
    <location>
        <begin position="1"/>
        <end position="26"/>
    </location>
</feature>
<proteinExistence type="predicted"/>
<protein>
    <submittedName>
        <fullName evidence="2">Uncharacterized protein</fullName>
    </submittedName>
</protein>
<dbReference type="AlphaFoldDB" id="A0A9Q3JHF5"/>
<evidence type="ECO:0000313" key="2">
    <source>
        <dbReference type="EMBL" id="MBW0561849.1"/>
    </source>
</evidence>
<dbReference type="EMBL" id="AVOT02071611">
    <property type="protein sequence ID" value="MBW0561849.1"/>
    <property type="molecule type" value="Genomic_DNA"/>
</dbReference>
<evidence type="ECO:0000256" key="1">
    <source>
        <dbReference type="SAM" id="MobiDB-lite"/>
    </source>
</evidence>
<reference evidence="2" key="1">
    <citation type="submission" date="2021-03" db="EMBL/GenBank/DDBJ databases">
        <title>Draft genome sequence of rust myrtle Austropuccinia psidii MF-1, a brazilian biotype.</title>
        <authorList>
            <person name="Quecine M.C."/>
            <person name="Pachon D.M.R."/>
            <person name="Bonatelli M.L."/>
            <person name="Correr F.H."/>
            <person name="Franceschini L.M."/>
            <person name="Leite T.F."/>
            <person name="Margarido G.R.A."/>
            <person name="Almeida C.A."/>
            <person name="Ferrarezi J.A."/>
            <person name="Labate C.A."/>
        </authorList>
    </citation>
    <scope>NUCLEOTIDE SEQUENCE</scope>
    <source>
        <strain evidence="2">MF-1</strain>
    </source>
</reference>
<dbReference type="Proteomes" id="UP000765509">
    <property type="component" value="Unassembled WGS sequence"/>
</dbReference>
<organism evidence="2 3">
    <name type="scientific">Austropuccinia psidii MF-1</name>
    <dbReference type="NCBI Taxonomy" id="1389203"/>
    <lineage>
        <taxon>Eukaryota</taxon>
        <taxon>Fungi</taxon>
        <taxon>Dikarya</taxon>
        <taxon>Basidiomycota</taxon>
        <taxon>Pucciniomycotina</taxon>
        <taxon>Pucciniomycetes</taxon>
        <taxon>Pucciniales</taxon>
        <taxon>Sphaerophragmiaceae</taxon>
        <taxon>Austropuccinia</taxon>
    </lineage>
</organism>
<comment type="caution">
    <text evidence="2">The sequence shown here is derived from an EMBL/GenBank/DDBJ whole genome shotgun (WGS) entry which is preliminary data.</text>
</comment>